<dbReference type="AlphaFoldDB" id="A0A1F6XLF4"/>
<dbReference type="InterPro" id="IPR011009">
    <property type="entry name" value="Kinase-like_dom_sf"/>
</dbReference>
<comment type="caution">
    <text evidence="2">The sequence shown here is derived from an EMBL/GenBank/DDBJ whole genome shotgun (WGS) entry which is preliminary data.</text>
</comment>
<accession>A0A1F6XLF4</accession>
<proteinExistence type="predicted"/>
<feature type="domain" description="Aminoglycoside phosphotransferase" evidence="1">
    <location>
        <begin position="50"/>
        <end position="233"/>
    </location>
</feature>
<evidence type="ECO:0000313" key="3">
    <source>
        <dbReference type="Proteomes" id="UP000178104"/>
    </source>
</evidence>
<dbReference type="EMBL" id="MFVE01000008">
    <property type="protein sequence ID" value="OGI95007.1"/>
    <property type="molecule type" value="Genomic_DNA"/>
</dbReference>
<dbReference type="Gene3D" id="3.30.200.150">
    <property type="match status" value="1"/>
</dbReference>
<evidence type="ECO:0000259" key="1">
    <source>
        <dbReference type="Pfam" id="PF01636"/>
    </source>
</evidence>
<dbReference type="InterPro" id="IPR002575">
    <property type="entry name" value="Aminoglycoside_PTrfase"/>
</dbReference>
<reference evidence="2 3" key="1">
    <citation type="journal article" date="2016" name="Nat. Commun.">
        <title>Thousands of microbial genomes shed light on interconnected biogeochemical processes in an aquifer system.</title>
        <authorList>
            <person name="Anantharaman K."/>
            <person name="Brown C.T."/>
            <person name="Hug L.A."/>
            <person name="Sharon I."/>
            <person name="Castelle C.J."/>
            <person name="Probst A.J."/>
            <person name="Thomas B.C."/>
            <person name="Singh A."/>
            <person name="Wilkins M.J."/>
            <person name="Karaoz U."/>
            <person name="Brodie E.L."/>
            <person name="Williams K.H."/>
            <person name="Hubbard S.S."/>
            <person name="Banfield J.F."/>
        </authorList>
    </citation>
    <scope>NUCLEOTIDE SEQUENCE [LARGE SCALE GENOMIC DNA]</scope>
</reference>
<protein>
    <recommendedName>
        <fullName evidence="1">Aminoglycoside phosphotransferase domain-containing protein</fullName>
    </recommendedName>
</protein>
<dbReference type="Gene3D" id="3.90.1200.10">
    <property type="match status" value="1"/>
</dbReference>
<evidence type="ECO:0000313" key="2">
    <source>
        <dbReference type="EMBL" id="OGI95007.1"/>
    </source>
</evidence>
<dbReference type="STRING" id="1801780.A2917_01335"/>
<organism evidence="2 3">
    <name type="scientific">Candidatus Nomurabacteria bacterium RIFCSPLOWO2_01_FULL_42_17</name>
    <dbReference type="NCBI Taxonomy" id="1801780"/>
    <lineage>
        <taxon>Bacteria</taxon>
        <taxon>Candidatus Nomuraibacteriota</taxon>
    </lineage>
</organism>
<gene>
    <name evidence="2" type="ORF">A2917_01335</name>
</gene>
<name>A0A1F6XLF4_9BACT</name>
<dbReference type="SUPFAM" id="SSF56112">
    <property type="entry name" value="Protein kinase-like (PK-like)"/>
    <property type="match status" value="1"/>
</dbReference>
<dbReference type="Proteomes" id="UP000178104">
    <property type="component" value="Unassembled WGS sequence"/>
</dbReference>
<dbReference type="Pfam" id="PF01636">
    <property type="entry name" value="APH"/>
    <property type="match status" value="1"/>
</dbReference>
<sequence>MSEITFYNEPKLSEHEVDQKFNERRMTLVPHVKDFISNHERFKDKDVSVTFADKGVSSLISIIETSDEKLVLRIPLSLTHTLGDAQFLKVWEQAGVRVPHVFEDGILNGHQYILMEFIDAKTLTETYHKGETINREIYVELGKILRVMHEPEAKGYGRSLDNKNIKAEFHQFKDWLDSPEMQKRIEYARENNLLGEEHGSLSLAFEILITHINDNKKSSYCHNDFGTSNTFATNPLTIFDPSPGFNDGYIDLGRSIMRTIANDGGLSRAGEQLIKGYFKEKPYNKRALQASILLNAYMKFPYGHKVKNFEQIKNVQEYLVKTKHLLEK</sequence>